<dbReference type="PANTHER" id="PTHR10039:SF14">
    <property type="entry name" value="NACHT DOMAIN-CONTAINING PROTEIN"/>
    <property type="match status" value="1"/>
</dbReference>
<evidence type="ECO:0000313" key="4">
    <source>
        <dbReference type="Proteomes" id="UP000027222"/>
    </source>
</evidence>
<dbReference type="HOGENOM" id="CLU_000288_6_10_1"/>
<dbReference type="OrthoDB" id="5967843at2759"/>
<dbReference type="Gene3D" id="3.40.50.300">
    <property type="entry name" value="P-loop containing nucleotide triphosphate hydrolases"/>
    <property type="match status" value="1"/>
</dbReference>
<gene>
    <name evidence="3" type="ORF">GALMADRAFT_20283</name>
</gene>
<sequence length="272" mass="30589">GSIHDSAERYPAGRCHPGTREEIIETILKWINDPNPSSDVLWIYGPAGAGKSAIMQTIAELLRELYQERYAGSFFFANGKPGRDQGSALFCTLAYQIATYVPGMREAVNSAMAIDITVPKKAMDIQLKSLITEPFLHCRYLPTHTPTILIDGLDECQGSDTQRAILNLISNARTVAGVPLRFLIASRPEYRIRDTFDRSPLFDMTQRVDLSDTRQASVDIKKYLQDGFSEIYETNPDVMTVVERPWPPTKVIDRFVHDASGQFIHAFTVLKF</sequence>
<dbReference type="PANTHER" id="PTHR10039">
    <property type="entry name" value="AMELOGENIN"/>
    <property type="match status" value="1"/>
</dbReference>
<evidence type="ECO:0000313" key="3">
    <source>
        <dbReference type="EMBL" id="KDR84602.1"/>
    </source>
</evidence>
<feature type="domain" description="NACHT" evidence="2">
    <location>
        <begin position="39"/>
        <end position="188"/>
    </location>
</feature>
<organism evidence="3 4">
    <name type="scientific">Galerina marginata (strain CBS 339.88)</name>
    <dbReference type="NCBI Taxonomy" id="685588"/>
    <lineage>
        <taxon>Eukaryota</taxon>
        <taxon>Fungi</taxon>
        <taxon>Dikarya</taxon>
        <taxon>Basidiomycota</taxon>
        <taxon>Agaricomycotina</taxon>
        <taxon>Agaricomycetes</taxon>
        <taxon>Agaricomycetidae</taxon>
        <taxon>Agaricales</taxon>
        <taxon>Agaricineae</taxon>
        <taxon>Strophariaceae</taxon>
        <taxon>Galerina</taxon>
    </lineage>
</organism>
<name>A0A067TQJ9_GALM3</name>
<accession>A0A067TQJ9</accession>
<protein>
    <recommendedName>
        <fullName evidence="2">NACHT domain-containing protein</fullName>
    </recommendedName>
</protein>
<reference evidence="4" key="1">
    <citation type="journal article" date="2014" name="Proc. Natl. Acad. Sci. U.S.A.">
        <title>Extensive sampling of basidiomycete genomes demonstrates inadequacy of the white-rot/brown-rot paradigm for wood decay fungi.</title>
        <authorList>
            <person name="Riley R."/>
            <person name="Salamov A.A."/>
            <person name="Brown D.W."/>
            <person name="Nagy L.G."/>
            <person name="Floudas D."/>
            <person name="Held B.W."/>
            <person name="Levasseur A."/>
            <person name="Lombard V."/>
            <person name="Morin E."/>
            <person name="Otillar R."/>
            <person name="Lindquist E.A."/>
            <person name="Sun H."/>
            <person name="LaButti K.M."/>
            <person name="Schmutz J."/>
            <person name="Jabbour D."/>
            <person name="Luo H."/>
            <person name="Baker S.E."/>
            <person name="Pisabarro A.G."/>
            <person name="Walton J.D."/>
            <person name="Blanchette R.A."/>
            <person name="Henrissat B."/>
            <person name="Martin F."/>
            <person name="Cullen D."/>
            <person name="Hibbett D.S."/>
            <person name="Grigoriev I.V."/>
        </authorList>
    </citation>
    <scope>NUCLEOTIDE SEQUENCE [LARGE SCALE GENOMIC DNA]</scope>
    <source>
        <strain evidence="4">CBS 339.88</strain>
    </source>
</reference>
<dbReference type="InterPro" id="IPR007111">
    <property type="entry name" value="NACHT_NTPase"/>
</dbReference>
<feature type="non-terminal residue" evidence="3">
    <location>
        <position position="1"/>
    </location>
</feature>
<dbReference type="SUPFAM" id="SSF52540">
    <property type="entry name" value="P-loop containing nucleoside triphosphate hydrolases"/>
    <property type="match status" value="1"/>
</dbReference>
<evidence type="ECO:0000256" key="1">
    <source>
        <dbReference type="ARBA" id="ARBA00022737"/>
    </source>
</evidence>
<keyword evidence="4" id="KW-1185">Reference proteome</keyword>
<dbReference type="PROSITE" id="PS50837">
    <property type="entry name" value="NACHT"/>
    <property type="match status" value="1"/>
</dbReference>
<dbReference type="InterPro" id="IPR056884">
    <property type="entry name" value="NPHP3-like_N"/>
</dbReference>
<evidence type="ECO:0000259" key="2">
    <source>
        <dbReference type="PROSITE" id="PS50837"/>
    </source>
</evidence>
<dbReference type="AlphaFoldDB" id="A0A067TQJ9"/>
<dbReference type="Pfam" id="PF24883">
    <property type="entry name" value="NPHP3_N"/>
    <property type="match status" value="1"/>
</dbReference>
<proteinExistence type="predicted"/>
<dbReference type="Proteomes" id="UP000027222">
    <property type="component" value="Unassembled WGS sequence"/>
</dbReference>
<dbReference type="EMBL" id="KL142368">
    <property type="protein sequence ID" value="KDR84602.1"/>
    <property type="molecule type" value="Genomic_DNA"/>
</dbReference>
<feature type="non-terminal residue" evidence="3">
    <location>
        <position position="272"/>
    </location>
</feature>
<keyword evidence="1" id="KW-0677">Repeat</keyword>
<dbReference type="InterPro" id="IPR027417">
    <property type="entry name" value="P-loop_NTPase"/>
</dbReference>